<dbReference type="InterPro" id="IPR036457">
    <property type="entry name" value="PPM-type-like_dom_sf"/>
</dbReference>
<dbReference type="SUPFAM" id="SSF81606">
    <property type="entry name" value="PP2C-like"/>
    <property type="match status" value="1"/>
</dbReference>
<keyword evidence="4" id="KW-1185">Reference proteome</keyword>
<dbReference type="PANTHER" id="PTHR13832">
    <property type="entry name" value="PROTEIN PHOSPHATASE 2C"/>
    <property type="match status" value="1"/>
</dbReference>
<dbReference type="EMBL" id="CAJNNV010000970">
    <property type="protein sequence ID" value="CAE8583997.1"/>
    <property type="molecule type" value="Genomic_DNA"/>
</dbReference>
<dbReference type="Pfam" id="PF00481">
    <property type="entry name" value="PP2C"/>
    <property type="match status" value="1"/>
</dbReference>
<evidence type="ECO:0000256" key="1">
    <source>
        <dbReference type="SAM" id="MobiDB-lite"/>
    </source>
</evidence>
<name>A0A813DEJ5_POLGL</name>
<dbReference type="PROSITE" id="PS51746">
    <property type="entry name" value="PPM_2"/>
    <property type="match status" value="1"/>
</dbReference>
<comment type="caution">
    <text evidence="3">The sequence shown here is derived from an EMBL/GenBank/DDBJ whole genome shotgun (WGS) entry which is preliminary data.</text>
</comment>
<gene>
    <name evidence="3" type="ORF">PGLA1383_LOCUS2942</name>
</gene>
<dbReference type="SMART" id="SM00332">
    <property type="entry name" value="PP2Cc"/>
    <property type="match status" value="1"/>
</dbReference>
<accession>A0A813DEJ5</accession>
<dbReference type="Gene3D" id="3.60.40.10">
    <property type="entry name" value="PPM-type phosphatase domain"/>
    <property type="match status" value="1"/>
</dbReference>
<dbReference type="PANTHER" id="PTHR13832:SF827">
    <property type="entry name" value="PROTEIN PHOSPHATASE 1L"/>
    <property type="match status" value="1"/>
</dbReference>
<evidence type="ECO:0000313" key="3">
    <source>
        <dbReference type="EMBL" id="CAE8583997.1"/>
    </source>
</evidence>
<sequence>MATWARCCCRGSTALSASLATASAVGLGVLTLPLPRAERGGLTRRGDALRCEGRPASAEGPSGLSGLCASTGIRYYTARSWPAEKSSCSCAVADRLLSFVVTDGLGSGGDRCANFCASKLPGLVAQAFLERLHQAPLWAQVDSAGEFLAEADAAAAAWAQALTIGFTGCDSAVSELLPEAGCGAVACVVARSGLYVASIGLGRVVVGSETDGGMTLLCDEASSPHSLLSEGERARLLDVPFSSSVPARKEEAPTRMLGGPIAKQKDPSLLGLPDIVRIEHEVDGRRFVLLGSPSLWAWGPRLPVQWAVEAFRAGRNPAEELVRKADADEDVVVVVLVIPPGLGGQSSPLPPHAEEMRSGMELQKLPLAVMTEYKNRLHGIDATIAEAAALEEAQGAQAESAKKELQQAGADVKAQMDEEDAALLKCAGLRKGKLEASGASEKAKRDLGEAKKELALAQVMCLNASQVKEVDAKRKQAVQLAEDAKKRQLVAIEATKKALEEVKALKGKGKGKRSAAADDAEGTPASKKGRSPAASPKEATPKGLPLEEQETVPAATQVGLEEDAEDIE</sequence>
<protein>
    <recommendedName>
        <fullName evidence="2">PPM-type phosphatase domain-containing protein</fullName>
    </recommendedName>
</protein>
<dbReference type="GO" id="GO:0004722">
    <property type="term" value="F:protein serine/threonine phosphatase activity"/>
    <property type="evidence" value="ECO:0007669"/>
    <property type="project" value="InterPro"/>
</dbReference>
<dbReference type="AlphaFoldDB" id="A0A813DEJ5"/>
<proteinExistence type="predicted"/>
<organism evidence="3 4">
    <name type="scientific">Polarella glacialis</name>
    <name type="common">Dinoflagellate</name>
    <dbReference type="NCBI Taxonomy" id="89957"/>
    <lineage>
        <taxon>Eukaryota</taxon>
        <taxon>Sar</taxon>
        <taxon>Alveolata</taxon>
        <taxon>Dinophyceae</taxon>
        <taxon>Suessiales</taxon>
        <taxon>Suessiaceae</taxon>
        <taxon>Polarella</taxon>
    </lineage>
</organism>
<reference evidence="3" key="1">
    <citation type="submission" date="2021-02" db="EMBL/GenBank/DDBJ databases">
        <authorList>
            <person name="Dougan E. K."/>
            <person name="Rhodes N."/>
            <person name="Thang M."/>
            <person name="Chan C."/>
        </authorList>
    </citation>
    <scope>NUCLEOTIDE SEQUENCE</scope>
</reference>
<feature type="domain" description="PPM-type phosphatase" evidence="2">
    <location>
        <begin position="72"/>
        <end position="339"/>
    </location>
</feature>
<dbReference type="InterPro" id="IPR015655">
    <property type="entry name" value="PP2C"/>
</dbReference>
<feature type="region of interest" description="Disordered" evidence="1">
    <location>
        <begin position="503"/>
        <end position="568"/>
    </location>
</feature>
<evidence type="ECO:0000259" key="2">
    <source>
        <dbReference type="PROSITE" id="PS51746"/>
    </source>
</evidence>
<dbReference type="OrthoDB" id="10385752at2759"/>
<dbReference type="Proteomes" id="UP000654075">
    <property type="component" value="Unassembled WGS sequence"/>
</dbReference>
<evidence type="ECO:0000313" key="4">
    <source>
        <dbReference type="Proteomes" id="UP000654075"/>
    </source>
</evidence>
<dbReference type="InterPro" id="IPR001932">
    <property type="entry name" value="PPM-type_phosphatase-like_dom"/>
</dbReference>